<dbReference type="GO" id="GO:0042597">
    <property type="term" value="C:periplasmic space"/>
    <property type="evidence" value="ECO:0007669"/>
    <property type="project" value="UniProtKB-ARBA"/>
</dbReference>
<dbReference type="AlphaFoldDB" id="A0AB39RW95"/>
<organism evidence="6">
    <name type="scientific">Streptomyces sp. R41</name>
    <dbReference type="NCBI Taxonomy" id="3238632"/>
    <lineage>
        <taxon>Bacteria</taxon>
        <taxon>Bacillati</taxon>
        <taxon>Actinomycetota</taxon>
        <taxon>Actinomycetes</taxon>
        <taxon>Kitasatosporales</taxon>
        <taxon>Streptomycetaceae</taxon>
        <taxon>Streptomyces</taxon>
    </lineage>
</organism>
<dbReference type="Gene3D" id="3.10.105.10">
    <property type="entry name" value="Dipeptide-binding Protein, Domain 3"/>
    <property type="match status" value="1"/>
</dbReference>
<dbReference type="GO" id="GO:0030313">
    <property type="term" value="C:cell envelope"/>
    <property type="evidence" value="ECO:0007669"/>
    <property type="project" value="UniProtKB-SubCell"/>
</dbReference>
<evidence type="ECO:0000256" key="1">
    <source>
        <dbReference type="ARBA" id="ARBA00004196"/>
    </source>
</evidence>
<dbReference type="GO" id="GO:0015833">
    <property type="term" value="P:peptide transport"/>
    <property type="evidence" value="ECO:0007669"/>
    <property type="project" value="TreeGrafter"/>
</dbReference>
<dbReference type="InterPro" id="IPR000914">
    <property type="entry name" value="SBP_5_dom"/>
</dbReference>
<dbReference type="PANTHER" id="PTHR30290">
    <property type="entry name" value="PERIPLASMIC BINDING COMPONENT OF ABC TRANSPORTER"/>
    <property type="match status" value="1"/>
</dbReference>
<evidence type="ECO:0000256" key="4">
    <source>
        <dbReference type="ARBA" id="ARBA00022729"/>
    </source>
</evidence>
<keyword evidence="4" id="KW-0732">Signal</keyword>
<dbReference type="GO" id="GO:1904680">
    <property type="term" value="F:peptide transmembrane transporter activity"/>
    <property type="evidence" value="ECO:0007669"/>
    <property type="project" value="TreeGrafter"/>
</dbReference>
<proteinExistence type="inferred from homology"/>
<reference evidence="6" key="1">
    <citation type="submission" date="2024-07" db="EMBL/GenBank/DDBJ databases">
        <authorList>
            <person name="Yu S.T."/>
        </authorList>
    </citation>
    <scope>NUCLEOTIDE SEQUENCE</scope>
    <source>
        <strain evidence="6">R41</strain>
    </source>
</reference>
<dbReference type="InterPro" id="IPR039424">
    <property type="entry name" value="SBP_5"/>
</dbReference>
<comment type="subcellular location">
    <subcellularLocation>
        <location evidence="1">Cell envelope</location>
    </subcellularLocation>
</comment>
<evidence type="ECO:0000259" key="5">
    <source>
        <dbReference type="Pfam" id="PF00496"/>
    </source>
</evidence>
<dbReference type="PANTHER" id="PTHR30290:SF10">
    <property type="entry name" value="PERIPLASMIC OLIGOPEPTIDE-BINDING PROTEIN-RELATED"/>
    <property type="match status" value="1"/>
</dbReference>
<evidence type="ECO:0000313" key="6">
    <source>
        <dbReference type="EMBL" id="XDQ58891.1"/>
    </source>
</evidence>
<name>A0AB39RW95_9ACTN</name>
<dbReference type="Gene3D" id="3.90.76.10">
    <property type="entry name" value="Dipeptide-binding Protein, Domain 1"/>
    <property type="match status" value="1"/>
</dbReference>
<feature type="domain" description="Solute-binding protein family 5" evidence="5">
    <location>
        <begin position="79"/>
        <end position="445"/>
    </location>
</feature>
<dbReference type="PIRSF" id="PIRSF002741">
    <property type="entry name" value="MppA"/>
    <property type="match status" value="1"/>
</dbReference>
<dbReference type="InterPro" id="IPR030678">
    <property type="entry name" value="Peptide/Ni-bd"/>
</dbReference>
<dbReference type="GO" id="GO:0043190">
    <property type="term" value="C:ATP-binding cassette (ABC) transporter complex"/>
    <property type="evidence" value="ECO:0007669"/>
    <property type="project" value="InterPro"/>
</dbReference>
<keyword evidence="3" id="KW-0813">Transport</keyword>
<accession>A0AB39RW95</accession>
<dbReference type="SUPFAM" id="SSF53850">
    <property type="entry name" value="Periplasmic binding protein-like II"/>
    <property type="match status" value="1"/>
</dbReference>
<gene>
    <name evidence="6" type="ORF">AB5J53_10750</name>
</gene>
<dbReference type="Gene3D" id="3.40.190.10">
    <property type="entry name" value="Periplasmic binding protein-like II"/>
    <property type="match status" value="1"/>
</dbReference>
<sequence length="527" mass="56544">MNMRNQWPVLPIVAGLASGLLTGCGSDTGDAGDSGSSVVMGMSDDVLATDPASGYDPGSWLLFNNVFQSLLSFPKGGTEPEPEAAKECAFTDTQTKVYKCTLQDGLKFSNGDELTSKDVKFSFDRMLKIDDDAGPAIMFPMLGTVETPDAKTVVFHLKYADATFPSKIASGAGSIVDHQQYSADGLRKDDGAVGSGPYKLESFSKDKAVFSVNDSYKGTAKVQNSGVTLKFFHGDQAALKNALTNDEIDVAYRGLAADDISDIENNASTGLGINVVEGSSAEVQHLVFNMDDPVAGKLGVRKAIAYLLDREALVNEVYDDTATPLYSIIPAGITGHNTSFFDTYGARPSKSKAEAALRAEGITGKVKLTLWSTPSRYGPSTDAEFKAIAKQLNASGLFDATVKSVAFDQYEADIAKGKYGVYVKGWVPDYPDPDNFTAPFFGKGNVLSNNFSNSTITGQLIPRTAAESDRSATDTDYGTLQDLVADELPVIPIWQAKQYAVVRDNVYGLEYCLDASTVFRFWEISKG</sequence>
<dbReference type="PROSITE" id="PS51257">
    <property type="entry name" value="PROKAR_LIPOPROTEIN"/>
    <property type="match status" value="1"/>
</dbReference>
<comment type="similarity">
    <text evidence="2">Belongs to the bacterial solute-binding protein 5 family.</text>
</comment>
<dbReference type="EMBL" id="CP163443">
    <property type="protein sequence ID" value="XDQ58891.1"/>
    <property type="molecule type" value="Genomic_DNA"/>
</dbReference>
<dbReference type="RefSeq" id="WP_369252159.1">
    <property type="nucleotide sequence ID" value="NZ_CP163443.1"/>
</dbReference>
<evidence type="ECO:0000256" key="3">
    <source>
        <dbReference type="ARBA" id="ARBA00022448"/>
    </source>
</evidence>
<dbReference type="Pfam" id="PF00496">
    <property type="entry name" value="SBP_bac_5"/>
    <property type="match status" value="1"/>
</dbReference>
<protein>
    <submittedName>
        <fullName evidence="6">ABC transporter substrate-binding protein</fullName>
    </submittedName>
</protein>
<evidence type="ECO:0000256" key="2">
    <source>
        <dbReference type="ARBA" id="ARBA00005695"/>
    </source>
</evidence>